<dbReference type="Bgee" id="WBGene00015582">
    <property type="expression patterns" value="Expressed in adult organism and 3 other cell types or tissues"/>
</dbReference>
<evidence type="ECO:0000313" key="3">
    <source>
        <dbReference type="Proteomes" id="UP000001940"/>
    </source>
</evidence>
<dbReference type="EMBL" id="BX284603">
    <property type="protein sequence ID" value="CDX47494.1"/>
    <property type="molecule type" value="Genomic_DNA"/>
</dbReference>
<name>A0A078BS77_CAEEL</name>
<dbReference type="AGR" id="WB:WBGene00015582"/>
<dbReference type="InParanoid" id="A0A078BS77"/>
<keyword evidence="3" id="KW-1185">Reference proteome</keyword>
<dbReference type="GeneID" id="176062"/>
<sequence length="161" mass="18743">MSLSPPPLFNLDQGSWSPIAINMICLEALQTWYQSVYLGSAYFYMKTESFVYLSLVYIQFSLFFLTSILIVIYFISYNGVQRLNVITITTNFIKMVVDVSCFGTIYFVGSSKILPIVDLAYFNCVIQPCRFLIFIVYCHHGARCDAYHRFLVEYEEFELEK</sequence>
<keyword evidence="1" id="KW-1133">Transmembrane helix</keyword>
<organism evidence="2 3">
    <name type="scientific">Caenorhabditis elegans</name>
    <dbReference type="NCBI Taxonomy" id="6239"/>
    <lineage>
        <taxon>Eukaryota</taxon>
        <taxon>Metazoa</taxon>
        <taxon>Ecdysozoa</taxon>
        <taxon>Nematoda</taxon>
        <taxon>Chromadorea</taxon>
        <taxon>Rhabditida</taxon>
        <taxon>Rhabditina</taxon>
        <taxon>Rhabditomorpha</taxon>
        <taxon>Rhabditoidea</taxon>
        <taxon>Rhabditidae</taxon>
        <taxon>Peloderinae</taxon>
        <taxon>Caenorhabditis</taxon>
    </lineage>
</organism>
<dbReference type="OMA" id="INMICLE"/>
<dbReference type="WormBase" id="C07H6.9b">
    <property type="protein sequence ID" value="CE50093"/>
    <property type="gene ID" value="WBGene00015582"/>
</dbReference>
<dbReference type="OrthoDB" id="10592555at2759"/>
<evidence type="ECO:0000313" key="4">
    <source>
        <dbReference type="WormBase" id="C07H6.9b"/>
    </source>
</evidence>
<dbReference type="FunCoup" id="A0A078BS77">
    <property type="interactions" value="180"/>
</dbReference>
<keyword evidence="1" id="KW-0812">Transmembrane</keyword>
<dbReference type="RefSeq" id="NP_001293628.1">
    <property type="nucleotide sequence ID" value="NM_001306699.3"/>
</dbReference>
<evidence type="ECO:0000313" key="2">
    <source>
        <dbReference type="EMBL" id="CDX47494.1"/>
    </source>
</evidence>
<dbReference type="eggNOG" id="ENOG502R923">
    <property type="taxonomic scope" value="Eukaryota"/>
</dbReference>
<dbReference type="ExpressionAtlas" id="A0A078BS77">
    <property type="expression patterns" value="baseline and differential"/>
</dbReference>
<dbReference type="CTD" id="176062"/>
<dbReference type="KEGG" id="cel:CELE_C07H6.9"/>
<gene>
    <name evidence="2 4" type="ORF">C07H6.9</name>
    <name evidence="2" type="ORF">CELE_C07H6.9</name>
</gene>
<proteinExistence type="predicted"/>
<reference evidence="2 3" key="1">
    <citation type="journal article" date="1998" name="Science">
        <title>Genome sequence of the nematode C. elegans: a platform for investigating biology.</title>
        <authorList>
            <consortium name="The C. elegans sequencing consortium"/>
            <person name="Sulson J.E."/>
            <person name="Waterston R."/>
        </authorList>
    </citation>
    <scope>NUCLEOTIDE SEQUENCE [LARGE SCALE GENOMIC DNA]</scope>
    <source>
        <strain evidence="2 3">Bristol N2</strain>
    </source>
</reference>
<dbReference type="AlphaFoldDB" id="A0A078BS77"/>
<keyword evidence="2" id="KW-0675">Receptor</keyword>
<keyword evidence="1" id="KW-0472">Membrane</keyword>
<evidence type="ECO:0000256" key="1">
    <source>
        <dbReference type="SAM" id="Phobius"/>
    </source>
</evidence>
<dbReference type="SMR" id="A0A078BS77"/>
<protein>
    <submittedName>
        <fullName evidence="2">Serpentine Receptor, class Z</fullName>
    </submittedName>
</protein>
<accession>A0A078BS77</accession>
<feature type="transmembrane region" description="Helical" evidence="1">
    <location>
        <begin position="50"/>
        <end position="75"/>
    </location>
</feature>
<dbReference type="Proteomes" id="UP000001940">
    <property type="component" value="Chromosome III"/>
</dbReference>
<dbReference type="PaxDb" id="6239-C07H6.9"/>